<gene>
    <name evidence="3" type="ORF">JKJ07_46560</name>
</gene>
<feature type="transmembrane region" description="Helical" evidence="1">
    <location>
        <begin position="12"/>
        <end position="31"/>
    </location>
</feature>
<protein>
    <submittedName>
        <fullName evidence="3">Acyltransferase</fullName>
    </submittedName>
</protein>
<keyword evidence="1" id="KW-0472">Membrane</keyword>
<feature type="transmembrane region" description="Helical" evidence="1">
    <location>
        <begin position="153"/>
        <end position="170"/>
    </location>
</feature>
<feature type="transmembrane region" description="Helical" evidence="1">
    <location>
        <begin position="280"/>
        <end position="297"/>
    </location>
</feature>
<dbReference type="GO" id="GO:0016746">
    <property type="term" value="F:acyltransferase activity"/>
    <property type="evidence" value="ECO:0007669"/>
    <property type="project" value="UniProtKB-KW"/>
</dbReference>
<dbReference type="EMBL" id="JAENHO010000022">
    <property type="protein sequence ID" value="MBL7261764.1"/>
    <property type="molecule type" value="Genomic_DNA"/>
</dbReference>
<feature type="domain" description="Acyltransferase 3" evidence="2">
    <location>
        <begin position="8"/>
        <end position="356"/>
    </location>
</feature>
<feature type="transmembrane region" description="Helical" evidence="1">
    <location>
        <begin position="81"/>
        <end position="98"/>
    </location>
</feature>
<organism evidence="3 4">
    <name type="scientific">Paractinoplanes lichenicola</name>
    <dbReference type="NCBI Taxonomy" id="2802976"/>
    <lineage>
        <taxon>Bacteria</taxon>
        <taxon>Bacillati</taxon>
        <taxon>Actinomycetota</taxon>
        <taxon>Actinomycetes</taxon>
        <taxon>Micromonosporales</taxon>
        <taxon>Micromonosporaceae</taxon>
        <taxon>Paractinoplanes</taxon>
    </lineage>
</organism>
<accession>A0ABS1W4V3</accession>
<feature type="transmembrane region" description="Helical" evidence="1">
    <location>
        <begin position="197"/>
        <end position="216"/>
    </location>
</feature>
<evidence type="ECO:0000259" key="2">
    <source>
        <dbReference type="Pfam" id="PF01757"/>
    </source>
</evidence>
<keyword evidence="1" id="KW-1133">Transmembrane helix</keyword>
<dbReference type="Proteomes" id="UP000598996">
    <property type="component" value="Unassembled WGS sequence"/>
</dbReference>
<dbReference type="PANTHER" id="PTHR23028">
    <property type="entry name" value="ACETYLTRANSFERASE"/>
    <property type="match status" value="1"/>
</dbReference>
<dbReference type="InterPro" id="IPR050879">
    <property type="entry name" value="Acyltransferase_3"/>
</dbReference>
<proteinExistence type="predicted"/>
<evidence type="ECO:0000256" key="1">
    <source>
        <dbReference type="SAM" id="Phobius"/>
    </source>
</evidence>
<feature type="transmembrane region" description="Helical" evidence="1">
    <location>
        <begin position="176"/>
        <end position="192"/>
    </location>
</feature>
<dbReference type="Pfam" id="PF01757">
    <property type="entry name" value="Acyl_transf_3"/>
    <property type="match status" value="1"/>
</dbReference>
<feature type="transmembrane region" description="Helical" evidence="1">
    <location>
        <begin position="43"/>
        <end position="60"/>
    </location>
</feature>
<sequence length="389" mass="41955">MPPTPRMAWLDGLRAVAVLLVLYAHLSRYVLTDARAVTAEWLHAGPAGVMLFFLVSGYIIPASLERHGNLRRFWIGRAGRLLPLYAVVTVAVVALGLYRPADPATAAVAHATMVPFLLGEPLAIPVFWTLAYEMGFYLLVTALFAVRLQRADAFMAVLLTVAAVLTAPLAPQAIRTPYAVVVLVAGLAAVLSGRRRVAIAGGVVLGGLALTLAVTGSGPSHAWDGLLIVAVMFTGTTIYRADSGQTGWWPVAVVAPLVAAGLLANWLAELASLDALTPRYVARSVLTLLVFAGAFAIGRLTRRRRTPPWLATIGVISYSVYLTHYVVLLLMRPILGHDAMAVAYVAVVLAVSWVTHRYVELPGQRWARRMSDVWDQPQRVSRPHAPVRG</sequence>
<keyword evidence="3" id="KW-0012">Acyltransferase</keyword>
<evidence type="ECO:0000313" key="4">
    <source>
        <dbReference type="Proteomes" id="UP000598996"/>
    </source>
</evidence>
<evidence type="ECO:0000313" key="3">
    <source>
        <dbReference type="EMBL" id="MBL7261764.1"/>
    </source>
</evidence>
<name>A0ABS1W4V3_9ACTN</name>
<dbReference type="PANTHER" id="PTHR23028:SF53">
    <property type="entry name" value="ACYL_TRANSF_3 DOMAIN-CONTAINING PROTEIN"/>
    <property type="match status" value="1"/>
</dbReference>
<dbReference type="RefSeq" id="WP_203078213.1">
    <property type="nucleotide sequence ID" value="NZ_JAENHO010000022.1"/>
</dbReference>
<reference evidence="3 4" key="1">
    <citation type="submission" date="2021-01" db="EMBL/GenBank/DDBJ databases">
        <title>Actinoplanes sp. nov. LDG1-01 isolated from lichen.</title>
        <authorList>
            <person name="Saeng-In P."/>
            <person name="Phongsopitanun W."/>
            <person name="Kanchanasin P."/>
            <person name="Yuki M."/>
            <person name="Kudo T."/>
            <person name="Ohkuma M."/>
            <person name="Tanasupawat S."/>
        </authorList>
    </citation>
    <scope>NUCLEOTIDE SEQUENCE [LARGE SCALE GENOMIC DNA]</scope>
    <source>
        <strain evidence="3 4">LDG1-01</strain>
    </source>
</reference>
<dbReference type="InterPro" id="IPR002656">
    <property type="entry name" value="Acyl_transf_3_dom"/>
</dbReference>
<keyword evidence="4" id="KW-1185">Reference proteome</keyword>
<keyword evidence="1" id="KW-0812">Transmembrane</keyword>
<keyword evidence="3" id="KW-0808">Transferase</keyword>
<feature type="transmembrane region" description="Helical" evidence="1">
    <location>
        <begin position="122"/>
        <end position="146"/>
    </location>
</feature>
<feature type="transmembrane region" description="Helical" evidence="1">
    <location>
        <begin position="309"/>
        <end position="335"/>
    </location>
</feature>
<feature type="transmembrane region" description="Helical" evidence="1">
    <location>
        <begin position="341"/>
        <end position="359"/>
    </location>
</feature>
<feature type="transmembrane region" description="Helical" evidence="1">
    <location>
        <begin position="222"/>
        <end position="241"/>
    </location>
</feature>
<comment type="caution">
    <text evidence="3">The sequence shown here is derived from an EMBL/GenBank/DDBJ whole genome shotgun (WGS) entry which is preliminary data.</text>
</comment>
<feature type="transmembrane region" description="Helical" evidence="1">
    <location>
        <begin position="248"/>
        <end position="268"/>
    </location>
</feature>